<dbReference type="PRINTS" id="PR00081">
    <property type="entry name" value="GDHRDH"/>
</dbReference>
<dbReference type="SUPFAM" id="SSF51735">
    <property type="entry name" value="NAD(P)-binding Rossmann-fold domains"/>
    <property type="match status" value="1"/>
</dbReference>
<gene>
    <name evidence="3" type="ORF">UFOPK1811_00343</name>
    <name evidence="4" type="ORF">UFOPK2659_00420</name>
    <name evidence="5" type="ORF">UFOPK4209_00364</name>
</gene>
<dbReference type="CDD" id="cd05233">
    <property type="entry name" value="SDR_c"/>
    <property type="match status" value="1"/>
</dbReference>
<dbReference type="AlphaFoldDB" id="A0A6J6R2V6"/>
<dbReference type="Gene3D" id="3.40.50.720">
    <property type="entry name" value="NAD(P)-binding Rossmann-like Domain"/>
    <property type="match status" value="1"/>
</dbReference>
<dbReference type="EMBL" id="CAFBPY010000037">
    <property type="protein sequence ID" value="CAB5035910.1"/>
    <property type="molecule type" value="Genomic_DNA"/>
</dbReference>
<organism evidence="4">
    <name type="scientific">freshwater metagenome</name>
    <dbReference type="NCBI Taxonomy" id="449393"/>
    <lineage>
        <taxon>unclassified sequences</taxon>
        <taxon>metagenomes</taxon>
        <taxon>ecological metagenomes</taxon>
    </lineage>
</organism>
<dbReference type="PANTHER" id="PTHR24321">
    <property type="entry name" value="DEHYDROGENASES, SHORT CHAIN"/>
    <property type="match status" value="1"/>
</dbReference>
<evidence type="ECO:0000313" key="3">
    <source>
        <dbReference type="EMBL" id="CAB4593960.1"/>
    </source>
</evidence>
<evidence type="ECO:0000313" key="5">
    <source>
        <dbReference type="EMBL" id="CAB5035910.1"/>
    </source>
</evidence>
<sequence>MSGKRTAIVTGGASGIGAACVRRFLKDGISVVALDLNENLLKKMQSDLSNPDLHIVAGDVCDETVRGQAIDLAVSKGGSLDILVNNAAVFLLSGIDATREQWQKTFEVNLLAGANLVTQSLSQLRKSANPAIVNIASISAHRAQTGRWTYNAMKGALLELTKCQALDLSKDRIRVNSVSPGWIWTETLDEAAGNDRKKWEPVWGLYSMMNRCGEPDEVAAAVAWLASPDASFVTGADLAVDGGYLALSPEATDTLDLQRG</sequence>
<dbReference type="PROSITE" id="PS51257">
    <property type="entry name" value="PROKAR_LIPOPROTEIN"/>
    <property type="match status" value="1"/>
</dbReference>
<evidence type="ECO:0000313" key="4">
    <source>
        <dbReference type="EMBL" id="CAB4717306.1"/>
    </source>
</evidence>
<dbReference type="InterPro" id="IPR036291">
    <property type="entry name" value="NAD(P)-bd_dom_sf"/>
</dbReference>
<protein>
    <submittedName>
        <fullName evidence="4">Unannotated protein</fullName>
    </submittedName>
</protein>
<dbReference type="PANTHER" id="PTHR24321:SF8">
    <property type="entry name" value="ESTRADIOL 17-BETA-DEHYDROGENASE 8-RELATED"/>
    <property type="match status" value="1"/>
</dbReference>
<evidence type="ECO:0000256" key="2">
    <source>
        <dbReference type="ARBA" id="ARBA00023002"/>
    </source>
</evidence>
<dbReference type="PRINTS" id="PR00080">
    <property type="entry name" value="SDRFAMILY"/>
</dbReference>
<reference evidence="4" key="1">
    <citation type="submission" date="2020-05" db="EMBL/GenBank/DDBJ databases">
        <authorList>
            <person name="Chiriac C."/>
            <person name="Salcher M."/>
            <person name="Ghai R."/>
            <person name="Kavagutti S V."/>
        </authorList>
    </citation>
    <scope>NUCLEOTIDE SEQUENCE</scope>
</reference>
<dbReference type="EMBL" id="CAEZYJ010000040">
    <property type="protein sequence ID" value="CAB4717306.1"/>
    <property type="molecule type" value="Genomic_DNA"/>
</dbReference>
<dbReference type="InterPro" id="IPR002347">
    <property type="entry name" value="SDR_fam"/>
</dbReference>
<keyword evidence="2" id="KW-0560">Oxidoreductase</keyword>
<dbReference type="FunFam" id="3.40.50.720:FF:000084">
    <property type="entry name" value="Short-chain dehydrogenase reductase"/>
    <property type="match status" value="1"/>
</dbReference>
<evidence type="ECO:0000256" key="1">
    <source>
        <dbReference type="ARBA" id="ARBA00006484"/>
    </source>
</evidence>
<dbReference type="Pfam" id="PF13561">
    <property type="entry name" value="adh_short_C2"/>
    <property type="match status" value="1"/>
</dbReference>
<name>A0A6J6R2V6_9ZZZZ</name>
<comment type="similarity">
    <text evidence="1">Belongs to the short-chain dehydrogenases/reductases (SDR) family.</text>
</comment>
<accession>A0A6J6R2V6</accession>
<proteinExistence type="inferred from homology"/>
<dbReference type="EMBL" id="CAEZUJ010000008">
    <property type="protein sequence ID" value="CAB4593960.1"/>
    <property type="molecule type" value="Genomic_DNA"/>
</dbReference>
<dbReference type="GO" id="GO:0016491">
    <property type="term" value="F:oxidoreductase activity"/>
    <property type="evidence" value="ECO:0007669"/>
    <property type="project" value="UniProtKB-KW"/>
</dbReference>